<dbReference type="AlphaFoldDB" id="A0A419DGI5"/>
<dbReference type="Gene3D" id="2.60.120.10">
    <property type="entry name" value="Jelly Rolls"/>
    <property type="match status" value="1"/>
</dbReference>
<organism evidence="3 4">
    <name type="scientific">candidate division WS5 bacterium</name>
    <dbReference type="NCBI Taxonomy" id="2093353"/>
    <lineage>
        <taxon>Bacteria</taxon>
        <taxon>candidate division WS5</taxon>
    </lineage>
</organism>
<dbReference type="PANTHER" id="PTHR21047">
    <property type="entry name" value="DTDP-6-DEOXY-D-GLUCOSE-3,5 EPIMERASE"/>
    <property type="match status" value="1"/>
</dbReference>
<dbReference type="GO" id="GO:0005829">
    <property type="term" value="C:cytosol"/>
    <property type="evidence" value="ECO:0007669"/>
    <property type="project" value="TreeGrafter"/>
</dbReference>
<dbReference type="PANTHER" id="PTHR21047:SF2">
    <property type="entry name" value="THYMIDINE DIPHOSPHO-4-KETO-RHAMNOSE 3,5-EPIMERASE"/>
    <property type="match status" value="1"/>
</dbReference>
<dbReference type="SUPFAM" id="SSF51182">
    <property type="entry name" value="RmlC-like cupins"/>
    <property type="match status" value="1"/>
</dbReference>
<dbReference type="InterPro" id="IPR014710">
    <property type="entry name" value="RmlC-like_jellyroll"/>
</dbReference>
<keyword evidence="3" id="KW-0946">Virion</keyword>
<keyword evidence="3" id="KW-0167">Capsid protein</keyword>
<dbReference type="EMBL" id="QZJW01000002">
    <property type="protein sequence ID" value="RJO62243.1"/>
    <property type="molecule type" value="Genomic_DNA"/>
</dbReference>
<dbReference type="Pfam" id="PF00908">
    <property type="entry name" value="dTDP_sugar_isom"/>
    <property type="match status" value="1"/>
</dbReference>
<dbReference type="InterPro" id="IPR000888">
    <property type="entry name" value="RmlC-like"/>
</dbReference>
<feature type="active site" description="Proton donor" evidence="1">
    <location>
        <position position="124"/>
    </location>
</feature>
<protein>
    <submittedName>
        <fullName evidence="3">Spore coat protein</fullName>
    </submittedName>
</protein>
<comment type="caution">
    <text evidence="3">The sequence shown here is derived from an EMBL/GenBank/DDBJ whole genome shotgun (WGS) entry which is preliminary data.</text>
</comment>
<dbReference type="InterPro" id="IPR011051">
    <property type="entry name" value="RmlC_Cupin_sf"/>
</dbReference>
<feature type="site" description="Participates in a stacking interaction with the thymidine ring of dTDP-4-oxo-6-deoxyglucose" evidence="2">
    <location>
        <position position="130"/>
    </location>
</feature>
<sequence length="156" mass="17998">MIKDGKIEGVKLKKLNRFCDDRGWFEEVVRDDEGFVQKFGQLSASKTNPGVIKAFHFHKKQDDVWFFPKGNARVVLHDLRKDSKTKGVTEQYFLGEDNPGTLLIPKGVAHGYQVLGNEPVIITYLTTESYDPKNPDEERLDWNDPKIGFNWEIENK</sequence>
<feature type="active site" description="Proton acceptor" evidence="1">
    <location>
        <position position="56"/>
    </location>
</feature>
<accession>A0A419DGI5</accession>
<evidence type="ECO:0000313" key="4">
    <source>
        <dbReference type="Proteomes" id="UP000285655"/>
    </source>
</evidence>
<dbReference type="GO" id="GO:0000271">
    <property type="term" value="P:polysaccharide biosynthetic process"/>
    <property type="evidence" value="ECO:0007669"/>
    <property type="project" value="TreeGrafter"/>
</dbReference>
<dbReference type="GO" id="GO:0008830">
    <property type="term" value="F:dTDP-4-dehydrorhamnose 3,5-epimerase activity"/>
    <property type="evidence" value="ECO:0007669"/>
    <property type="project" value="InterPro"/>
</dbReference>
<gene>
    <name evidence="3" type="ORF">C4544_00095</name>
</gene>
<proteinExistence type="predicted"/>
<reference evidence="3 4" key="1">
    <citation type="journal article" date="2017" name="ISME J.">
        <title>Energy and carbon metabolisms in a deep terrestrial subsurface fluid microbial community.</title>
        <authorList>
            <person name="Momper L."/>
            <person name="Jungbluth S.P."/>
            <person name="Lee M.D."/>
            <person name="Amend J.P."/>
        </authorList>
    </citation>
    <scope>NUCLEOTIDE SEQUENCE [LARGE SCALE GENOMIC DNA]</scope>
    <source>
        <strain evidence="3">SURF_29</strain>
    </source>
</reference>
<dbReference type="GO" id="GO:0019305">
    <property type="term" value="P:dTDP-rhamnose biosynthetic process"/>
    <property type="evidence" value="ECO:0007669"/>
    <property type="project" value="TreeGrafter"/>
</dbReference>
<evidence type="ECO:0000313" key="3">
    <source>
        <dbReference type="EMBL" id="RJO62243.1"/>
    </source>
</evidence>
<name>A0A419DGI5_9BACT</name>
<evidence type="ECO:0000256" key="1">
    <source>
        <dbReference type="PIRSR" id="PIRSR600888-1"/>
    </source>
</evidence>
<evidence type="ECO:0000256" key="2">
    <source>
        <dbReference type="PIRSR" id="PIRSR600888-3"/>
    </source>
</evidence>
<dbReference type="Proteomes" id="UP000285655">
    <property type="component" value="Unassembled WGS sequence"/>
</dbReference>